<keyword evidence="1" id="KW-0560">Oxidoreductase</keyword>
<evidence type="ECO:0000313" key="2">
    <source>
        <dbReference type="Proteomes" id="UP001150603"/>
    </source>
</evidence>
<proteinExistence type="predicted"/>
<protein>
    <submittedName>
        <fullName evidence="1">3-hydroxy-3-methylglutaryl-coenzyme A (HMG-CoA) reductase isozyme</fullName>
        <ecNumber evidence="1">1.1.1.34</ecNumber>
    </submittedName>
</protein>
<dbReference type="EC" id="1.1.1.34" evidence="1"/>
<name>A0ACC1JBE6_9FUNG</name>
<feature type="non-terminal residue" evidence="1">
    <location>
        <position position="946"/>
    </location>
</feature>
<keyword evidence="2" id="KW-1185">Reference proteome</keyword>
<accession>A0ACC1JBE6</accession>
<evidence type="ECO:0000313" key="1">
    <source>
        <dbReference type="EMBL" id="KAJ1945132.1"/>
    </source>
</evidence>
<gene>
    <name evidence="1" type="primary">HMG1</name>
    <name evidence="1" type="ORF">FBU59_002401</name>
</gene>
<dbReference type="EMBL" id="JANBPW010001303">
    <property type="protein sequence ID" value="KAJ1945132.1"/>
    <property type="molecule type" value="Genomic_DNA"/>
</dbReference>
<sequence>MGLFKEIKSSKVTAHGGNDAKQSSGIDFADVCARDDQGKCLAMSPVNLDVELVTNKSLSAVVNPDFKFLLVQQPTTKEEAAKAASHGSPQSMLVFALNATTEAQRAKAQQWTAGMNKKLADSNLQLLDASGAPSDMHIGGGPTVLLRLVNRIYMLLGQATVGEVSLVFLGYAITIASFINTFATMRRYGSQVTLALSVIFSGFCAFVFAILVAQLMGVGISAVLLTKALPFLIICVGFDKSLTLTRSVLLVAYTDRTKKPGLTGTRDAAESANGNSQKTATPAQIQSQITRGVEKCAGRLVKDYLFEISILAIGVCSRVGQLYEVCVVSSLLLLFDGFFLFTLYTAILTLKLDLIRVRTFDNSKQASSTSMADTFENDVVGDEASPALYKQIALKALTDDEARGENKTIRQLKSLVLGGFILIFAIESGVFSTTFLAKLLGSDDKHDVVTKSLVQASKYDMINRLAKPLVPLVAGTKSQAVQVEILPVTNWALAGTRGTPNGLPADMLNTSGFVIGVLAITAAISLGANIYLAMFRGTSADAASVHGYGANVGFYDAVRSSSGAPSVASTDDGYTEDSASERSAVASSSKTTSQQIELAAQKLSANVSEGGAPAAAHGIALHSTSALSSFVPRIDSTTDMVLKRSPSMLVSAHAKQALQEADSHLPPVDPEHVRSLEVCKVVLESQGAKMLNDAELMTLVQANVIPAYALEKKLNDDIRAIKMRRAIISRVSKTGTLETSKLPYHHYDYSKVHGQCCENVIGIMPLPVGVAGPIRIDGELLHIPMATTEGALVASTSRGCKAITLGGGARTVLTRDGMTRGPCLQMPDVIRAGELKIWLESDTGFEMVQKAFQSTSRFAKLLSLKVALAGRLLYVRFTTFTGDAMGMNMISKGCEKSLLLIQEQFPDCAIISVSGNYCTDKKPAAINWIDGRGKSVAAEAVIPGDV</sequence>
<organism evidence="1 2">
    <name type="scientific">Linderina macrospora</name>
    <dbReference type="NCBI Taxonomy" id="4868"/>
    <lineage>
        <taxon>Eukaryota</taxon>
        <taxon>Fungi</taxon>
        <taxon>Fungi incertae sedis</taxon>
        <taxon>Zoopagomycota</taxon>
        <taxon>Kickxellomycotina</taxon>
        <taxon>Kickxellomycetes</taxon>
        <taxon>Kickxellales</taxon>
        <taxon>Kickxellaceae</taxon>
        <taxon>Linderina</taxon>
    </lineage>
</organism>
<reference evidence="1" key="1">
    <citation type="submission" date="2022-07" db="EMBL/GenBank/DDBJ databases">
        <title>Phylogenomic reconstructions and comparative analyses of Kickxellomycotina fungi.</title>
        <authorList>
            <person name="Reynolds N.K."/>
            <person name="Stajich J.E."/>
            <person name="Barry K."/>
            <person name="Grigoriev I.V."/>
            <person name="Crous P."/>
            <person name="Smith M.E."/>
        </authorList>
    </citation>
    <scope>NUCLEOTIDE SEQUENCE</scope>
    <source>
        <strain evidence="1">NRRL 5244</strain>
    </source>
</reference>
<comment type="caution">
    <text evidence="1">The sequence shown here is derived from an EMBL/GenBank/DDBJ whole genome shotgun (WGS) entry which is preliminary data.</text>
</comment>
<dbReference type="Proteomes" id="UP001150603">
    <property type="component" value="Unassembled WGS sequence"/>
</dbReference>